<protein>
    <recommendedName>
        <fullName evidence="9 10">Protein translocase subunit SecY</fullName>
    </recommendedName>
</protein>
<evidence type="ECO:0000256" key="10">
    <source>
        <dbReference type="HAMAP-Rule" id="MF_01465"/>
    </source>
</evidence>
<organism evidence="14 15">
    <name type="scientific">Cereibacter azotoformans</name>
    <dbReference type="NCBI Taxonomy" id="43057"/>
    <lineage>
        <taxon>Bacteria</taxon>
        <taxon>Pseudomonadati</taxon>
        <taxon>Pseudomonadota</taxon>
        <taxon>Alphaproteobacteria</taxon>
        <taxon>Rhodobacterales</taxon>
        <taxon>Paracoccaceae</taxon>
        <taxon>Cereibacter</taxon>
    </lineage>
</organism>
<name>A0A2T5K7F3_9RHOB</name>
<dbReference type="PROSITE" id="PS00755">
    <property type="entry name" value="SECY_1"/>
    <property type="match status" value="1"/>
</dbReference>
<evidence type="ECO:0000256" key="2">
    <source>
        <dbReference type="ARBA" id="ARBA00005751"/>
    </source>
</evidence>
<feature type="transmembrane region" description="Helical" evidence="10">
    <location>
        <begin position="369"/>
        <end position="391"/>
    </location>
</feature>
<evidence type="ECO:0000313" key="15">
    <source>
        <dbReference type="Proteomes" id="UP000244060"/>
    </source>
</evidence>
<keyword evidence="3 10" id="KW-0813">Transport</keyword>
<comment type="subunit">
    <text evidence="10">Component of the Sec protein translocase complex. Heterotrimer consisting of SecY, SecE and SecG subunits. The heterotrimers can form oligomers, although 1 heterotrimer is thought to be able to translocate proteins. Interacts with the ribosome. Interacts with SecDF, and other proteins may be involved. Interacts with SecA.</text>
</comment>
<dbReference type="RefSeq" id="WP_108220956.1">
    <property type="nucleotide sequence ID" value="NZ_CP090021.1"/>
</dbReference>
<keyword evidence="7 10" id="KW-0811">Translocation</keyword>
<dbReference type="PRINTS" id="PR00303">
    <property type="entry name" value="SECYTRNLCASE"/>
</dbReference>
<dbReference type="SUPFAM" id="SSF103491">
    <property type="entry name" value="Preprotein translocase SecY subunit"/>
    <property type="match status" value="1"/>
</dbReference>
<keyword evidence="5 10" id="KW-0653">Protein transport</keyword>
<feature type="transmembrane region" description="Helical" evidence="10">
    <location>
        <begin position="155"/>
        <end position="174"/>
    </location>
</feature>
<dbReference type="GO" id="GO:0005886">
    <property type="term" value="C:plasma membrane"/>
    <property type="evidence" value="ECO:0007669"/>
    <property type="project" value="UniProtKB-SubCell"/>
</dbReference>
<dbReference type="InterPro" id="IPR023201">
    <property type="entry name" value="SecY_dom_sf"/>
</dbReference>
<dbReference type="PIRSF" id="PIRSF004557">
    <property type="entry name" value="SecY"/>
    <property type="match status" value="1"/>
</dbReference>
<feature type="transmembrane region" description="Helical" evidence="10">
    <location>
        <begin position="27"/>
        <end position="45"/>
    </location>
</feature>
<dbReference type="GO" id="GO:0006605">
    <property type="term" value="P:protein targeting"/>
    <property type="evidence" value="ECO:0007669"/>
    <property type="project" value="UniProtKB-UniRule"/>
</dbReference>
<comment type="caution">
    <text evidence="14">The sequence shown here is derived from an EMBL/GenBank/DDBJ whole genome shotgun (WGS) entry which is preliminary data.</text>
</comment>
<dbReference type="PROSITE" id="PS00756">
    <property type="entry name" value="SECY_2"/>
    <property type="match status" value="1"/>
</dbReference>
<evidence type="ECO:0000256" key="9">
    <source>
        <dbReference type="ARBA" id="ARBA00039733"/>
    </source>
</evidence>
<evidence type="ECO:0000256" key="7">
    <source>
        <dbReference type="ARBA" id="ARBA00023010"/>
    </source>
</evidence>
<dbReference type="InterPro" id="IPR002208">
    <property type="entry name" value="SecY/SEC61-alpha"/>
</dbReference>
<evidence type="ECO:0000256" key="13">
    <source>
        <dbReference type="RuleBase" id="RU004349"/>
    </source>
</evidence>
<evidence type="ECO:0000256" key="12">
    <source>
        <dbReference type="RuleBase" id="RU003484"/>
    </source>
</evidence>
<dbReference type="Proteomes" id="UP000244060">
    <property type="component" value="Unassembled WGS sequence"/>
</dbReference>
<dbReference type="HAMAP" id="MF_01465">
    <property type="entry name" value="SecY"/>
    <property type="match status" value="1"/>
</dbReference>
<feature type="transmembrane region" description="Helical" evidence="10">
    <location>
        <begin position="186"/>
        <end position="208"/>
    </location>
</feature>
<dbReference type="PANTHER" id="PTHR10906">
    <property type="entry name" value="SECY/SEC61-ALPHA FAMILY MEMBER"/>
    <property type="match status" value="1"/>
</dbReference>
<gene>
    <name evidence="10" type="primary">secY</name>
    <name evidence="14" type="ORF">C8J28_10878</name>
</gene>
<evidence type="ECO:0000256" key="6">
    <source>
        <dbReference type="ARBA" id="ARBA00022989"/>
    </source>
</evidence>
<dbReference type="FunFam" id="1.10.3370.10:FF:000001">
    <property type="entry name" value="Preprotein translocase subunit SecY"/>
    <property type="match status" value="1"/>
</dbReference>
<evidence type="ECO:0000256" key="11">
    <source>
        <dbReference type="RuleBase" id="RU000537"/>
    </source>
</evidence>
<comment type="similarity">
    <text evidence="2 10 13">Belongs to the SecY/SEC61-alpha family.</text>
</comment>
<proteinExistence type="inferred from homology"/>
<comment type="subcellular location">
    <subcellularLocation>
        <location evidence="10">Cell membrane</location>
        <topology evidence="10">Multi-pass membrane protein</topology>
    </subcellularLocation>
    <subcellularLocation>
        <location evidence="1 12">Membrane</location>
        <topology evidence="1 12">Multi-pass membrane protein</topology>
    </subcellularLocation>
</comment>
<keyword evidence="4 10" id="KW-0812">Transmembrane</keyword>
<dbReference type="Pfam" id="PF00344">
    <property type="entry name" value="SecY"/>
    <property type="match status" value="1"/>
</dbReference>
<dbReference type="GO" id="GO:0043952">
    <property type="term" value="P:protein transport by the Sec complex"/>
    <property type="evidence" value="ECO:0007669"/>
    <property type="project" value="UniProtKB-UniRule"/>
</dbReference>
<sequence>MASAAEQMAANLSWGALGKATDLRQRIFFTIGLLMVYRLGTYIPVPGIDGSALREFMDTATAGIGGMLNMFTGGAISRMGIFALGIMPYISASIIVQLMASMVPKLEQLKKEGEQGRKKINQYTRYGTVFLATFQAWGIAISLEAGDLVTDPGMFFRAACVITLVGGTMFLMWLGEQITARGIGNGISLIIFVGIVAEIPAALAQFFSQGRSGAISPAVIVGVIVMVVAVIAFVVFMERALRKIHIQYPRRQVGMKIYDGGSSHLPVKVNPAGVIPAIFASSLLLLPVTISTFSGAQTGPVMSTILAYFGPGQPLYLLFFAGMIIFFAYFYTANVAFKVDDVAENLKNQNGFIPGIRPGKKTEEYLEYVVNRVLVLGSAYLAAVCLLPEVLRDQFGIPFYFGGTSVLIVVSVTMDTINQVQSHLLAHQYEGLIERSQLRGRKRNGAKTPTRR</sequence>
<reference evidence="14 15" key="1">
    <citation type="submission" date="2018-04" db="EMBL/GenBank/DDBJ databases">
        <title>Genomic Encyclopedia of Type Strains, Phase III (KMG-III): the genomes of soil and plant-associated and newly described type strains.</title>
        <authorList>
            <person name="Whitman W."/>
        </authorList>
    </citation>
    <scope>NUCLEOTIDE SEQUENCE [LARGE SCALE GENOMIC DNA]</scope>
    <source>
        <strain evidence="14 15">KA25</strain>
    </source>
</reference>
<accession>A0A2T5K7F3</accession>
<dbReference type="GO" id="GO:0065002">
    <property type="term" value="P:intracellular protein transmembrane transport"/>
    <property type="evidence" value="ECO:0007669"/>
    <property type="project" value="UniProtKB-UniRule"/>
</dbReference>
<dbReference type="AlphaFoldDB" id="A0A2T5K7F3"/>
<evidence type="ECO:0000256" key="1">
    <source>
        <dbReference type="ARBA" id="ARBA00004141"/>
    </source>
</evidence>
<evidence type="ECO:0000256" key="5">
    <source>
        <dbReference type="ARBA" id="ARBA00022927"/>
    </source>
</evidence>
<feature type="transmembrane region" description="Helical" evidence="10">
    <location>
        <begin position="274"/>
        <end position="295"/>
    </location>
</feature>
<evidence type="ECO:0000256" key="4">
    <source>
        <dbReference type="ARBA" id="ARBA00022692"/>
    </source>
</evidence>
<feature type="transmembrane region" description="Helical" evidence="10">
    <location>
        <begin position="79"/>
        <end position="103"/>
    </location>
</feature>
<dbReference type="OrthoDB" id="9809248at2"/>
<evidence type="ECO:0000256" key="3">
    <source>
        <dbReference type="ARBA" id="ARBA00022448"/>
    </source>
</evidence>
<feature type="transmembrane region" description="Helical" evidence="10">
    <location>
        <begin position="315"/>
        <end position="337"/>
    </location>
</feature>
<keyword evidence="8 10" id="KW-0472">Membrane</keyword>
<dbReference type="NCBIfam" id="TIGR00967">
    <property type="entry name" value="3a0501s007"/>
    <property type="match status" value="1"/>
</dbReference>
<feature type="transmembrane region" description="Helical" evidence="10">
    <location>
        <begin position="214"/>
        <end position="236"/>
    </location>
</feature>
<dbReference type="InterPro" id="IPR026593">
    <property type="entry name" value="SecY"/>
</dbReference>
<keyword evidence="15" id="KW-1185">Reference proteome</keyword>
<dbReference type="EMBL" id="QAOT01000008">
    <property type="protein sequence ID" value="PTR18357.1"/>
    <property type="molecule type" value="Genomic_DNA"/>
</dbReference>
<keyword evidence="10" id="KW-1003">Cell membrane</keyword>
<feature type="transmembrane region" description="Helical" evidence="10">
    <location>
        <begin position="123"/>
        <end position="143"/>
    </location>
</feature>
<dbReference type="InterPro" id="IPR030659">
    <property type="entry name" value="SecY_CS"/>
</dbReference>
<comment type="function">
    <text evidence="10 11">The central subunit of the protein translocation channel SecYEG. Consists of two halves formed by TMs 1-5 and 6-10. These two domains form a lateral gate at the front which open onto the bilayer between TMs 2 and 7, and are clamped together by SecE at the back. The channel is closed by both a pore ring composed of hydrophobic SecY resides and a short helix (helix 2A) on the extracellular side of the membrane which forms a plug. The plug probably moves laterally to allow the channel to open. The ring and the pore may move independently.</text>
</comment>
<feature type="transmembrane region" description="Helical" evidence="10">
    <location>
        <begin position="397"/>
        <end position="417"/>
    </location>
</feature>
<evidence type="ECO:0000313" key="14">
    <source>
        <dbReference type="EMBL" id="PTR18357.1"/>
    </source>
</evidence>
<evidence type="ECO:0000256" key="8">
    <source>
        <dbReference type="ARBA" id="ARBA00023136"/>
    </source>
</evidence>
<dbReference type="Gene3D" id="1.10.3370.10">
    <property type="entry name" value="SecY subunit domain"/>
    <property type="match status" value="1"/>
</dbReference>
<keyword evidence="6 10" id="KW-1133">Transmembrane helix</keyword>